<reference evidence="3 4" key="1">
    <citation type="journal article" date="2010" name="Nature">
        <title>The Ectocarpus genome and the independent evolution of multicellularity in brown algae.</title>
        <authorList>
            <person name="Cock J.M."/>
            <person name="Sterck L."/>
            <person name="Rouze P."/>
            <person name="Scornet D."/>
            <person name="Allen A.E."/>
            <person name="Amoutzias G."/>
            <person name="Anthouard V."/>
            <person name="Artiguenave F."/>
            <person name="Aury J.M."/>
            <person name="Badger J.H."/>
            <person name="Beszteri B."/>
            <person name="Billiau K."/>
            <person name="Bonnet E."/>
            <person name="Bothwell J.H."/>
            <person name="Bowler C."/>
            <person name="Boyen C."/>
            <person name="Brownlee C."/>
            <person name="Carrano C.J."/>
            <person name="Charrier B."/>
            <person name="Cho G.Y."/>
            <person name="Coelho S.M."/>
            <person name="Collen J."/>
            <person name="Corre E."/>
            <person name="Da Silva C."/>
            <person name="Delage L."/>
            <person name="Delaroque N."/>
            <person name="Dittami S.M."/>
            <person name="Doulbeau S."/>
            <person name="Elias M."/>
            <person name="Farnham G."/>
            <person name="Gachon C.M."/>
            <person name="Gschloessl B."/>
            <person name="Heesch S."/>
            <person name="Jabbari K."/>
            <person name="Jubin C."/>
            <person name="Kawai H."/>
            <person name="Kimura K."/>
            <person name="Kloareg B."/>
            <person name="Kupper F.C."/>
            <person name="Lang D."/>
            <person name="Le Bail A."/>
            <person name="Leblanc C."/>
            <person name="Lerouge P."/>
            <person name="Lohr M."/>
            <person name="Lopez P.J."/>
            <person name="Martens C."/>
            <person name="Maumus F."/>
            <person name="Michel G."/>
            <person name="Miranda-Saavedra D."/>
            <person name="Morales J."/>
            <person name="Moreau H."/>
            <person name="Motomura T."/>
            <person name="Nagasato C."/>
            <person name="Napoli C.A."/>
            <person name="Nelson D.R."/>
            <person name="Nyvall-Collen P."/>
            <person name="Peters A.F."/>
            <person name="Pommier C."/>
            <person name="Potin P."/>
            <person name="Poulain J."/>
            <person name="Quesneville H."/>
            <person name="Read B."/>
            <person name="Rensing S.A."/>
            <person name="Ritter A."/>
            <person name="Rousvoal S."/>
            <person name="Samanta M."/>
            <person name="Samson G."/>
            <person name="Schroeder D.C."/>
            <person name="Segurens B."/>
            <person name="Strittmatter M."/>
            <person name="Tonon T."/>
            <person name="Tregear J.W."/>
            <person name="Valentin K."/>
            <person name="von Dassow P."/>
            <person name="Yamagishi T."/>
            <person name="Van de Peer Y."/>
            <person name="Wincker P."/>
        </authorList>
    </citation>
    <scope>NUCLEOTIDE SEQUENCE [LARGE SCALE GENOMIC DNA]</scope>
    <source>
        <strain evidence="4">Ec32 / CCAP1310/4</strain>
    </source>
</reference>
<dbReference type="Proteomes" id="UP000002630">
    <property type="component" value="Unassembled WGS sequence"/>
</dbReference>
<proteinExistence type="predicted"/>
<dbReference type="STRING" id="2880.D7G5Y3"/>
<dbReference type="eggNOG" id="KOG0550">
    <property type="taxonomic scope" value="Eukaryota"/>
</dbReference>
<dbReference type="InterPro" id="IPR018253">
    <property type="entry name" value="DnaJ_domain_CS"/>
</dbReference>
<feature type="domain" description="J" evidence="2">
    <location>
        <begin position="356"/>
        <end position="421"/>
    </location>
</feature>
<accession>D7G5Y3</accession>
<dbReference type="PRINTS" id="PR00625">
    <property type="entry name" value="JDOMAIN"/>
</dbReference>
<dbReference type="AlphaFoldDB" id="D7G5Y3"/>
<dbReference type="PANTHER" id="PTHR44200:SF1">
    <property type="entry name" value="DNAJ HOMOLOG SUBFAMILY C MEMBER 7"/>
    <property type="match status" value="1"/>
</dbReference>
<dbReference type="InterPro" id="IPR001623">
    <property type="entry name" value="DnaJ_domain"/>
</dbReference>
<dbReference type="InterPro" id="IPR011990">
    <property type="entry name" value="TPR-like_helical_dom_sf"/>
</dbReference>
<dbReference type="SMART" id="SM00271">
    <property type="entry name" value="DnaJ"/>
    <property type="match status" value="1"/>
</dbReference>
<dbReference type="InterPro" id="IPR036869">
    <property type="entry name" value="J_dom_sf"/>
</dbReference>
<dbReference type="Pfam" id="PF00226">
    <property type="entry name" value="DnaJ"/>
    <property type="match status" value="1"/>
</dbReference>
<dbReference type="InterPro" id="IPR019734">
    <property type="entry name" value="TPR_rpt"/>
</dbReference>
<evidence type="ECO:0000313" key="4">
    <source>
        <dbReference type="Proteomes" id="UP000002630"/>
    </source>
</evidence>
<dbReference type="PROSITE" id="PS50076">
    <property type="entry name" value="DNAJ_2"/>
    <property type="match status" value="1"/>
</dbReference>
<dbReference type="SUPFAM" id="SSF46565">
    <property type="entry name" value="Chaperone J-domain"/>
    <property type="match status" value="1"/>
</dbReference>
<organism evidence="3 4">
    <name type="scientific">Ectocarpus siliculosus</name>
    <name type="common">Brown alga</name>
    <name type="synonym">Conferva siliculosa</name>
    <dbReference type="NCBI Taxonomy" id="2880"/>
    <lineage>
        <taxon>Eukaryota</taxon>
        <taxon>Sar</taxon>
        <taxon>Stramenopiles</taxon>
        <taxon>Ochrophyta</taxon>
        <taxon>PX clade</taxon>
        <taxon>Phaeophyceae</taxon>
        <taxon>Ectocarpales</taxon>
        <taxon>Ectocarpaceae</taxon>
        <taxon>Ectocarpus</taxon>
    </lineage>
</organism>
<dbReference type="PANTHER" id="PTHR44200">
    <property type="entry name" value="DNAJ HOMOLOG SUBFAMILY C MEMBER 7"/>
    <property type="match status" value="1"/>
</dbReference>
<dbReference type="SUPFAM" id="SSF48452">
    <property type="entry name" value="TPR-like"/>
    <property type="match status" value="1"/>
</dbReference>
<dbReference type="InParanoid" id="D7G5Y3"/>
<evidence type="ECO:0000256" key="1">
    <source>
        <dbReference type="SAM" id="MobiDB-lite"/>
    </source>
</evidence>
<evidence type="ECO:0000313" key="3">
    <source>
        <dbReference type="EMBL" id="CBJ33903.1"/>
    </source>
</evidence>
<name>D7G5Y3_ECTSI</name>
<keyword evidence="3" id="KW-0346">Stress response</keyword>
<dbReference type="OrthoDB" id="10250354at2759"/>
<dbReference type="eggNOG" id="KOG0713">
    <property type="taxonomic scope" value="Eukaryota"/>
</dbReference>
<evidence type="ECO:0000259" key="2">
    <source>
        <dbReference type="PROSITE" id="PS50076"/>
    </source>
</evidence>
<dbReference type="EMBL" id="FN649760">
    <property type="protein sequence ID" value="CBJ33903.1"/>
    <property type="molecule type" value="Genomic_DNA"/>
</dbReference>
<feature type="region of interest" description="Disordered" evidence="1">
    <location>
        <begin position="290"/>
        <end position="360"/>
    </location>
</feature>
<dbReference type="Gene3D" id="1.25.40.10">
    <property type="entry name" value="Tetratricopeptide repeat domain"/>
    <property type="match status" value="1"/>
</dbReference>
<gene>
    <name evidence="3" type="ORF">Esi_0687_0005</name>
</gene>
<keyword evidence="4" id="KW-1185">Reference proteome</keyword>
<sequence length="431" mass="48378">MLGLSFRALRVWSTRKEIERAIDCAERALALAPNLESAQKLILDALEQGRRQWEEAQRRCEVWAHKRANCDFESGRNNLAGYAEGGGPPELCIAAMHASLQEGYCKALRNAGQTDKFKEALAAATGTGVPWAMSMTRRRQDVMDKKERAGKAYASNRYRLAHELYSEAICVDPQDYYTNALLFANRAAALMNLARNKDALKDCIEALRLKPNYPKVLLRKARLHKRLSQWDLAIKDYETYRNSVGVLHSTWEEAASELDQCRLSQRRANDEERRREAEARAYERGDYFYGSSSRSGGRGGGGSRHGLFDDSDDDKDDHDPFKFFSGGSSWSRRGRGTGGRSNYDSPPPPGPVPTSGHYTTLGIKSTATTAEVKKAYRKLALQHHPDKNQGNEASANIFKDVTAAYEVLSDEKERRTYDVSLRLAGQSPGWR</sequence>
<dbReference type="Gene3D" id="1.10.287.110">
    <property type="entry name" value="DnaJ domain"/>
    <property type="match status" value="1"/>
</dbReference>
<dbReference type="InterPro" id="IPR052758">
    <property type="entry name" value="SRC_co-chaperone"/>
</dbReference>
<dbReference type="CDD" id="cd06257">
    <property type="entry name" value="DnaJ"/>
    <property type="match status" value="1"/>
</dbReference>
<dbReference type="SMART" id="SM00028">
    <property type="entry name" value="TPR"/>
    <property type="match status" value="3"/>
</dbReference>
<dbReference type="PROSITE" id="PS00636">
    <property type="entry name" value="DNAJ_1"/>
    <property type="match status" value="1"/>
</dbReference>
<protein>
    <submittedName>
        <fullName evidence="3">Heat shock protein 40 like protein</fullName>
    </submittedName>
</protein>
<feature type="compositionally biased region" description="Low complexity" evidence="1">
    <location>
        <begin position="322"/>
        <end position="331"/>
    </location>
</feature>